<dbReference type="InterPro" id="IPR022496">
    <property type="entry name" value="T6A_TsaB"/>
</dbReference>
<feature type="domain" description="Gcp-like" evidence="1">
    <location>
        <begin position="31"/>
        <end position="153"/>
    </location>
</feature>
<dbReference type="RefSeq" id="WP_057889238.1">
    <property type="nucleotide sequence ID" value="NZ_AZFE01000003.1"/>
</dbReference>
<dbReference type="GO" id="GO:0008233">
    <property type="term" value="F:peptidase activity"/>
    <property type="evidence" value="ECO:0007669"/>
    <property type="project" value="UniProtKB-KW"/>
</dbReference>
<dbReference type="GO" id="GO:0005829">
    <property type="term" value="C:cytosol"/>
    <property type="evidence" value="ECO:0007669"/>
    <property type="project" value="TreeGrafter"/>
</dbReference>
<dbReference type="AlphaFoldDB" id="A0A0R1RWS4"/>
<dbReference type="PANTHER" id="PTHR11735:SF11">
    <property type="entry name" value="TRNA THREONYLCARBAMOYLADENOSINE BIOSYNTHESIS PROTEIN TSAB"/>
    <property type="match status" value="1"/>
</dbReference>
<dbReference type="Proteomes" id="UP000051697">
    <property type="component" value="Unassembled WGS sequence"/>
</dbReference>
<keyword evidence="2" id="KW-0645">Protease</keyword>
<dbReference type="SUPFAM" id="SSF53067">
    <property type="entry name" value="Actin-like ATPase domain"/>
    <property type="match status" value="2"/>
</dbReference>
<dbReference type="InterPro" id="IPR000905">
    <property type="entry name" value="Gcp-like_dom"/>
</dbReference>
<dbReference type="GO" id="GO:0002949">
    <property type="term" value="P:tRNA threonylcarbamoyladenosine modification"/>
    <property type="evidence" value="ECO:0007669"/>
    <property type="project" value="InterPro"/>
</dbReference>
<keyword evidence="2" id="KW-0378">Hydrolase</keyword>
<dbReference type="KEGG" id="lol:LACOL_1411"/>
<sequence>MKILSIDTSNAPLAIALVEDDQLVAETTLNVTKNHSVFLMPVIEQLMKMASWTPAELNRIVVAKGPGSYTGVRIAVTTAKTLASTLKIELVGVSSLAVMAKDPAELTNLPVIAIFNARRNTVFTGGYQMEQGKLVSFIEDAHMELSELIEKINEKQQPVLIVGDILPEFKNQFETNSKFITLGNEQSSFPSAFQLGLMGAKINPVSDIDSFVPDYLRITEAEMNWQKSHPGELKKSYVREV</sequence>
<evidence type="ECO:0000313" key="3">
    <source>
        <dbReference type="Proteomes" id="UP000051697"/>
    </source>
</evidence>
<dbReference type="EMBL" id="AZFE01000003">
    <property type="protein sequence ID" value="KRL57811.1"/>
    <property type="molecule type" value="Genomic_DNA"/>
</dbReference>
<dbReference type="Gene3D" id="3.30.420.40">
    <property type="match status" value="2"/>
</dbReference>
<keyword evidence="3" id="KW-1185">Reference proteome</keyword>
<protein>
    <submittedName>
        <fullName evidence="2">Peptidase M22, glycoprotease</fullName>
    </submittedName>
</protein>
<dbReference type="GO" id="GO:0006508">
    <property type="term" value="P:proteolysis"/>
    <property type="evidence" value="ECO:0007669"/>
    <property type="project" value="UniProtKB-KW"/>
</dbReference>
<dbReference type="PATRIC" id="fig|1423778.4.peg.301"/>
<dbReference type="OrthoDB" id="9784166at2"/>
<dbReference type="NCBIfam" id="TIGR03725">
    <property type="entry name" value="T6A_YeaZ"/>
    <property type="match status" value="1"/>
</dbReference>
<accession>A0A0R1RWS4</accession>
<reference evidence="2 3" key="1">
    <citation type="journal article" date="2015" name="Genome Announc.">
        <title>Expanding the biotechnology potential of lactobacilli through comparative genomics of 213 strains and associated genera.</title>
        <authorList>
            <person name="Sun Z."/>
            <person name="Harris H.M."/>
            <person name="McCann A."/>
            <person name="Guo C."/>
            <person name="Argimon S."/>
            <person name="Zhang W."/>
            <person name="Yang X."/>
            <person name="Jeffery I.B."/>
            <person name="Cooney J.C."/>
            <person name="Kagawa T.F."/>
            <person name="Liu W."/>
            <person name="Song Y."/>
            <person name="Salvetti E."/>
            <person name="Wrobel A."/>
            <person name="Rasinkangas P."/>
            <person name="Parkhill J."/>
            <person name="Rea M.C."/>
            <person name="O'Sullivan O."/>
            <person name="Ritari J."/>
            <person name="Douillard F.P."/>
            <person name="Paul Ross R."/>
            <person name="Yang R."/>
            <person name="Briner A.E."/>
            <person name="Felis G.E."/>
            <person name="de Vos W.M."/>
            <person name="Barrangou R."/>
            <person name="Klaenhammer T.R."/>
            <person name="Caufield P.W."/>
            <person name="Cui Y."/>
            <person name="Zhang H."/>
            <person name="O'Toole P.W."/>
        </authorList>
    </citation>
    <scope>NUCLEOTIDE SEQUENCE [LARGE SCALE GENOMIC DNA]</scope>
    <source>
        <strain evidence="2 3">DSM 15707</strain>
    </source>
</reference>
<evidence type="ECO:0000313" key="2">
    <source>
        <dbReference type="EMBL" id="KRL57811.1"/>
    </source>
</evidence>
<dbReference type="STRING" id="1423778.FC70_GL000282"/>
<name>A0A0R1RWS4_9LACO</name>
<proteinExistence type="predicted"/>
<dbReference type="CDD" id="cd24032">
    <property type="entry name" value="ASKHA_NBD_TsaB"/>
    <property type="match status" value="1"/>
</dbReference>
<gene>
    <name evidence="2" type="ORF">FC70_GL000282</name>
</gene>
<organism evidence="2 3">
    <name type="scientific">Paucilactobacillus oligofermentans DSM 15707 = LMG 22743</name>
    <dbReference type="NCBI Taxonomy" id="1423778"/>
    <lineage>
        <taxon>Bacteria</taxon>
        <taxon>Bacillati</taxon>
        <taxon>Bacillota</taxon>
        <taxon>Bacilli</taxon>
        <taxon>Lactobacillales</taxon>
        <taxon>Lactobacillaceae</taxon>
        <taxon>Paucilactobacillus</taxon>
    </lineage>
</organism>
<dbReference type="PANTHER" id="PTHR11735">
    <property type="entry name" value="TRNA N6-ADENOSINE THREONYLCARBAMOYLTRANSFERASE"/>
    <property type="match status" value="1"/>
</dbReference>
<dbReference type="Pfam" id="PF00814">
    <property type="entry name" value="TsaD"/>
    <property type="match status" value="1"/>
</dbReference>
<evidence type="ECO:0000259" key="1">
    <source>
        <dbReference type="Pfam" id="PF00814"/>
    </source>
</evidence>
<dbReference type="InterPro" id="IPR043129">
    <property type="entry name" value="ATPase_NBD"/>
</dbReference>
<comment type="caution">
    <text evidence="2">The sequence shown here is derived from an EMBL/GenBank/DDBJ whole genome shotgun (WGS) entry which is preliminary data.</text>
</comment>